<dbReference type="InterPro" id="IPR052900">
    <property type="entry name" value="Phospholipid_Metab_Enz"/>
</dbReference>
<evidence type="ECO:0000259" key="2">
    <source>
        <dbReference type="Pfam" id="PF16655"/>
    </source>
</evidence>
<feature type="domain" description="Phospholipase D N-terminal" evidence="2">
    <location>
        <begin position="40"/>
        <end position="131"/>
    </location>
</feature>
<protein>
    <submittedName>
        <fullName evidence="3">Alkaline phosphatase D</fullName>
        <ecNumber evidence="3">3.1.3.1</ecNumber>
    </submittedName>
</protein>
<name>A0ABU0IEH7_9HYPH</name>
<dbReference type="PANTHER" id="PTHR43606">
    <property type="entry name" value="PHOSPHATASE, PUTATIVE (AFU_ORTHOLOGUE AFUA_6G08710)-RELATED"/>
    <property type="match status" value="1"/>
</dbReference>
<dbReference type="InterPro" id="IPR038607">
    <property type="entry name" value="PhoD-like_sf"/>
</dbReference>
<dbReference type="GO" id="GO:0016740">
    <property type="term" value="F:transferase activity"/>
    <property type="evidence" value="ECO:0007669"/>
    <property type="project" value="UniProtKB-KW"/>
</dbReference>
<dbReference type="InterPro" id="IPR018946">
    <property type="entry name" value="PhoD-like_MPP"/>
</dbReference>
<dbReference type="InterPro" id="IPR029052">
    <property type="entry name" value="Metallo-depent_PP-like"/>
</dbReference>
<dbReference type="EC" id="3.1.3.1" evidence="3"/>
<dbReference type="Gene3D" id="2.60.40.380">
    <property type="entry name" value="Purple acid phosphatase-like, N-terminal"/>
    <property type="match status" value="1"/>
</dbReference>
<evidence type="ECO:0000259" key="1">
    <source>
        <dbReference type="Pfam" id="PF09423"/>
    </source>
</evidence>
<organism evidence="3 4">
    <name type="scientific">Rhizobium paknamense</name>
    <dbReference type="NCBI Taxonomy" id="1206817"/>
    <lineage>
        <taxon>Bacteria</taxon>
        <taxon>Pseudomonadati</taxon>
        <taxon>Pseudomonadota</taxon>
        <taxon>Alphaproteobacteria</taxon>
        <taxon>Hyphomicrobiales</taxon>
        <taxon>Rhizobiaceae</taxon>
        <taxon>Rhizobium/Agrobacterium group</taxon>
        <taxon>Rhizobium</taxon>
    </lineage>
</organism>
<keyword evidence="4" id="KW-1185">Reference proteome</keyword>
<dbReference type="InterPro" id="IPR032093">
    <property type="entry name" value="PhoD_N"/>
</dbReference>
<dbReference type="RefSeq" id="WP_307158831.1">
    <property type="nucleotide sequence ID" value="NZ_JAUSWH010000009.1"/>
</dbReference>
<evidence type="ECO:0000313" key="3">
    <source>
        <dbReference type="EMBL" id="MDQ0456649.1"/>
    </source>
</evidence>
<dbReference type="PANTHER" id="PTHR43606:SF1">
    <property type="entry name" value="PHOD-LIKE PHOSPHATASE METALLOPHOSPHATASE DOMAIN-CONTAINING PROTEIN"/>
    <property type="match status" value="1"/>
</dbReference>
<sequence>MSLFTRRSFLLSTGAAGLAAGSSLPLPFYARAADRPVFTHGVQSGDVDTSSGMIWTRVDRPARIMMEYSTTESFANPVRLSALNALPDSDLTVKRLLTDLPSDQDIFYRFTAADLTNINSVSEPITGRFRTAPSSRRTVRFAWSGDTCGQGWGIDETGMKTYATIARHQPDFFLHSGDTIYADSPITEEVDLKDGTKWKNVIIVDEKRKVAETLDEYRAQWKYNMLDTHVRELSAACPTFYQWDDHEVTNNWSSGKNLMADKRYTEKSIALLSARAGRAFHEMTPIRYTPAEPGRVYRKIAYGPLVDVFFLDMRSYRGSNHDGMETVETPESRILGEQQVAWLKRELTNSRATWKIIAADMPLSLVVWDDYMNRKGTEAVAQSDNGAPRGRELEIAELLRHMKTTGIRNTVWLTADVHYTAAHYYNPNKAAFQDFEPFWEFVSGPLHAGTYGPNDLDMTFGPELKFIKAPSAEQGQNLPPSAGLQFFGLVDVDGQSEQLTVRLMDRDDNELYKVTLDPVRAA</sequence>
<dbReference type="PROSITE" id="PS51318">
    <property type="entry name" value="TAT"/>
    <property type="match status" value="1"/>
</dbReference>
<gene>
    <name evidence="3" type="ORF">QO005_002991</name>
</gene>
<dbReference type="Pfam" id="PF09423">
    <property type="entry name" value="PhoD"/>
    <property type="match status" value="1"/>
</dbReference>
<keyword evidence="3" id="KW-0378">Hydrolase</keyword>
<reference evidence="3 4" key="1">
    <citation type="submission" date="2023-07" db="EMBL/GenBank/DDBJ databases">
        <title>Genomic Encyclopedia of Type Strains, Phase IV (KMG-IV): sequencing the most valuable type-strain genomes for metagenomic binning, comparative biology and taxonomic classification.</title>
        <authorList>
            <person name="Goeker M."/>
        </authorList>
    </citation>
    <scope>NUCLEOTIDE SEQUENCE [LARGE SCALE GENOMIC DNA]</scope>
    <source>
        <strain evidence="3 4">DSM 100301</strain>
    </source>
</reference>
<dbReference type="Proteomes" id="UP001235269">
    <property type="component" value="Unassembled WGS sequence"/>
</dbReference>
<dbReference type="Gene3D" id="3.60.21.70">
    <property type="entry name" value="PhoD-like phosphatase"/>
    <property type="match status" value="1"/>
</dbReference>
<dbReference type="EMBL" id="JAUSWH010000009">
    <property type="protein sequence ID" value="MDQ0456649.1"/>
    <property type="molecule type" value="Genomic_DNA"/>
</dbReference>
<dbReference type="SUPFAM" id="SSF56300">
    <property type="entry name" value="Metallo-dependent phosphatases"/>
    <property type="match status" value="1"/>
</dbReference>
<accession>A0ABU0IEH7</accession>
<proteinExistence type="predicted"/>
<keyword evidence="3" id="KW-0808">Transferase</keyword>
<dbReference type="Pfam" id="PF16655">
    <property type="entry name" value="PhoD_N"/>
    <property type="match status" value="1"/>
</dbReference>
<evidence type="ECO:0000313" key="4">
    <source>
        <dbReference type="Proteomes" id="UP001235269"/>
    </source>
</evidence>
<dbReference type="GO" id="GO:0004035">
    <property type="term" value="F:alkaline phosphatase activity"/>
    <property type="evidence" value="ECO:0007669"/>
    <property type="project" value="UniProtKB-EC"/>
</dbReference>
<dbReference type="InterPro" id="IPR006311">
    <property type="entry name" value="TAT_signal"/>
</dbReference>
<comment type="caution">
    <text evidence="3">The sequence shown here is derived from an EMBL/GenBank/DDBJ whole genome shotgun (WGS) entry which is preliminary data.</text>
</comment>
<feature type="domain" description="PhoD-like phosphatase metallophosphatase" evidence="1">
    <location>
        <begin position="141"/>
        <end position="503"/>
    </location>
</feature>